<evidence type="ECO:0000259" key="1">
    <source>
        <dbReference type="Pfam" id="PF00497"/>
    </source>
</evidence>
<accession>A0ABY4CCS9</accession>
<dbReference type="Gene3D" id="3.40.190.10">
    <property type="entry name" value="Periplasmic binding protein-like II"/>
    <property type="match status" value="2"/>
</dbReference>
<dbReference type="InterPro" id="IPR001638">
    <property type="entry name" value="Solute-binding_3/MltF_N"/>
</dbReference>
<evidence type="ECO:0000313" key="2">
    <source>
        <dbReference type="EMBL" id="UOF01333.1"/>
    </source>
</evidence>
<evidence type="ECO:0000313" key="3">
    <source>
        <dbReference type="Proteomes" id="UP000830116"/>
    </source>
</evidence>
<dbReference type="SUPFAM" id="SSF53850">
    <property type="entry name" value="Periplasmic binding protein-like II"/>
    <property type="match status" value="1"/>
</dbReference>
<dbReference type="Pfam" id="PF00497">
    <property type="entry name" value="SBP_bac_3"/>
    <property type="match status" value="1"/>
</dbReference>
<dbReference type="EMBL" id="CP093442">
    <property type="protein sequence ID" value="UOF01333.1"/>
    <property type="molecule type" value="Genomic_DNA"/>
</dbReference>
<proteinExistence type="predicted"/>
<keyword evidence="3" id="KW-1185">Reference proteome</keyword>
<name>A0ABY4CCS9_9BACT</name>
<feature type="domain" description="Solute-binding protein family 3/N-terminal" evidence="1">
    <location>
        <begin position="38"/>
        <end position="256"/>
    </location>
</feature>
<reference evidence="2" key="1">
    <citation type="submission" date="2022-03" db="EMBL/GenBank/DDBJ databases">
        <title>Genome Identification and Characterization of new species Bdellovibrio reynosense LBG001 sp. nov. from a Mexico soil sample.</title>
        <authorList>
            <person name="Camilli A."/>
            <person name="Ajao Y."/>
            <person name="Guo X."/>
        </authorList>
    </citation>
    <scope>NUCLEOTIDE SEQUENCE</scope>
    <source>
        <strain evidence="2">LBG001</strain>
    </source>
</reference>
<dbReference type="Proteomes" id="UP000830116">
    <property type="component" value="Chromosome"/>
</dbReference>
<dbReference type="RefSeq" id="WP_243537769.1">
    <property type="nucleotide sequence ID" value="NZ_CP093442.1"/>
</dbReference>
<organism evidence="2 3">
    <name type="scientific">Bdellovibrio reynosensis</name>
    <dbReference type="NCBI Taxonomy" id="2835041"/>
    <lineage>
        <taxon>Bacteria</taxon>
        <taxon>Pseudomonadati</taxon>
        <taxon>Bdellovibrionota</taxon>
        <taxon>Bdellovibrionia</taxon>
        <taxon>Bdellovibrionales</taxon>
        <taxon>Pseudobdellovibrionaceae</taxon>
        <taxon>Bdellovibrio</taxon>
    </lineage>
</organism>
<protein>
    <submittedName>
        <fullName evidence="2">Transporter substrate-binding domain-containing protein</fullName>
    </submittedName>
</protein>
<gene>
    <name evidence="2" type="ORF">MNR06_16690</name>
</gene>
<sequence length="266" mass="30173">MAQFSLVLVIIFSIATDFAFAQRKKKEGCERRYIVDMTDFAPIVIRTKGKLTGIAPDLISALRSKTGCIFIESEFSLPEIADKLVRGKSDIVLLAAKKSDIAATNFFVPLYTNTREIVVAKSVFVPNKTINDYIDDPRIKFAHLIGAWSTLDHEKETKLIKANRMIGIPGPEEAFGLLKEKRVQALLFTGIVNSYFIKKLEMENHSARVYDRTDKVEVGAILSTRRMNDDERRYMKLILDEIKADGTLLKILTKYVSYEDAKSRLK</sequence>